<dbReference type="InterPro" id="IPR038091">
    <property type="entry name" value="UPF0302_N_sf"/>
</dbReference>
<dbReference type="Gene3D" id="3.40.1530.30">
    <property type="entry name" value="Uncharacterised family UPF0302, N-terminal domain"/>
    <property type="match status" value="1"/>
</dbReference>
<dbReference type="Pfam" id="PF08858">
    <property type="entry name" value="IDEAL"/>
    <property type="match status" value="1"/>
</dbReference>
<evidence type="ECO:0000313" key="3">
    <source>
        <dbReference type="EMBL" id="CAC8507273.1"/>
    </source>
</evidence>
<dbReference type="AlphaFoldDB" id="A0A7I8NK51"/>
<dbReference type="Proteomes" id="UP000507408">
    <property type="component" value="Unassembled WGS sequence"/>
</dbReference>
<dbReference type="Pfam" id="PF08864">
    <property type="entry name" value="UPF0302"/>
    <property type="match status" value="1"/>
</dbReference>
<evidence type="ECO:0000313" key="4">
    <source>
        <dbReference type="Proteomes" id="UP000507408"/>
    </source>
</evidence>
<dbReference type="InterPro" id="IPR011188">
    <property type="entry name" value="UPF0302"/>
</dbReference>
<evidence type="ECO:0000256" key="1">
    <source>
        <dbReference type="HAMAP-Rule" id="MF_00760"/>
    </source>
</evidence>
<gene>
    <name evidence="3" type="ORF">SAMEA70245418_01025</name>
</gene>
<dbReference type="HAMAP" id="MF_00760">
    <property type="entry name" value="UPF0302"/>
    <property type="match status" value="1"/>
</dbReference>
<reference evidence="3 4" key="1">
    <citation type="submission" date="2020-06" db="EMBL/GenBank/DDBJ databases">
        <authorList>
            <consortium name="Pathogen Informatics"/>
        </authorList>
    </citation>
    <scope>NUCLEOTIDE SEQUENCE [LARGE SCALE GENOMIC DNA]</scope>
    <source>
        <strain evidence="3 4">MOS222</strain>
    </source>
</reference>
<dbReference type="SMART" id="SM00914">
    <property type="entry name" value="IDEAL"/>
    <property type="match status" value="1"/>
</dbReference>
<comment type="caution">
    <text evidence="3">The sequence shown here is derived from an EMBL/GenBank/DDBJ whole genome shotgun (WGS) entry which is preliminary data.</text>
</comment>
<accession>A0A7I8NK51</accession>
<dbReference type="PIRSF" id="PIRSF007165">
    <property type="entry name" value="UCP007165"/>
    <property type="match status" value="1"/>
</dbReference>
<dbReference type="InterPro" id="IPR014963">
    <property type="entry name" value="UPF0302_N"/>
</dbReference>
<sequence>MKIGMTNYQDCNLKMGYLMSETLNQIKESFIEYLLFRYRFKSRIAVWVLNYIKVNEAKLANIHFVDTKINHHETLEIAEVGSHASAIQFTKHNIKLMNTNEIFDYIANHNCAFDIQIQFANVSKREQRLDDLIVAQLTESPSYQTYLHDLNSMSIDRHKHALLIDYLLHNIDLSLQMNEKQRFYQLTQILNTLKLVNKHNQFEDLADDD</sequence>
<proteinExistence type="inferred from homology"/>
<comment type="similarity">
    <text evidence="1">Belongs to the UPF0302 family.</text>
</comment>
<name>A0A7I8NK51_STAAU</name>
<dbReference type="EMBL" id="CAIIKR010000002">
    <property type="protein sequence ID" value="CAC8507273.1"/>
    <property type="molecule type" value="Genomic_DNA"/>
</dbReference>
<protein>
    <recommendedName>
        <fullName evidence="1">UPF0302 protein SAMEA70245418_01025</fullName>
    </recommendedName>
</protein>
<dbReference type="InterPro" id="IPR014957">
    <property type="entry name" value="IDEAL_dom"/>
</dbReference>
<evidence type="ECO:0000259" key="2">
    <source>
        <dbReference type="SMART" id="SM00914"/>
    </source>
</evidence>
<feature type="domain" description="IDEAL" evidence="2">
    <location>
        <begin position="154"/>
        <end position="190"/>
    </location>
</feature>
<organism evidence="3 4">
    <name type="scientific">Staphylococcus aureus</name>
    <dbReference type="NCBI Taxonomy" id="1280"/>
    <lineage>
        <taxon>Bacteria</taxon>
        <taxon>Bacillati</taxon>
        <taxon>Bacillota</taxon>
        <taxon>Bacilli</taxon>
        <taxon>Bacillales</taxon>
        <taxon>Staphylococcaceae</taxon>
        <taxon>Staphylococcus</taxon>
    </lineage>
</organism>